<sequence>MCTPIFEKYSLDFPENLFIELAKSAKFENINKSRLGANLVDCANDLVPIVRTTTIYHEPNQKFLPVHYEIIDQIKKISKIENLILNNALIEIYYSDYRNMGFHSDQALDLADNSYICIYSCYNNPATRDLRKLVVKNKTTNKYFQINLEHNSVVMFSTETNRNHLHKIVLDQPSNQFSTNTQWLGITFRQSKTFIKFINEIPYFYPTMIKLILADPSQRKEFYKLRSAENASIDYVYPLLDYTISEADLLPIEFDS</sequence>
<dbReference type="SUPFAM" id="SSF51197">
    <property type="entry name" value="Clavaminate synthase-like"/>
    <property type="match status" value="1"/>
</dbReference>
<protein>
    <recommendedName>
        <fullName evidence="1">Alpha-ketoglutarate-dependent dioxygenase AlkB-like domain-containing protein</fullName>
    </recommendedName>
</protein>
<dbReference type="EMBL" id="MF405918">
    <property type="protein sequence ID" value="QKU34394.1"/>
    <property type="molecule type" value="Genomic_DNA"/>
</dbReference>
<feature type="domain" description="Alpha-ketoglutarate-dependent dioxygenase AlkB-like" evidence="1">
    <location>
        <begin position="54"/>
        <end position="189"/>
    </location>
</feature>
<dbReference type="GeneID" id="80517714"/>
<name>A0A6N1NGP5_9VIRU</name>
<accession>A0A6N1NGP5</accession>
<proteinExistence type="predicted"/>
<dbReference type="GO" id="GO:0006307">
    <property type="term" value="P:DNA alkylation repair"/>
    <property type="evidence" value="ECO:0007669"/>
    <property type="project" value="InterPro"/>
</dbReference>
<dbReference type="Pfam" id="PF13532">
    <property type="entry name" value="2OG-FeII_Oxy_2"/>
    <property type="match status" value="1"/>
</dbReference>
<reference evidence="2" key="2">
    <citation type="journal article" date="2018" name="Nat. Commun.">
        <title>Tailed giant Tupanvirus possesses the most complete translational apparatus of the known virosphere.</title>
        <authorList>
            <person name="Abrahao J."/>
            <person name="Silva L."/>
            <person name="Silva L.S."/>
            <person name="Khalil J.Y.B."/>
            <person name="Rodrigues R."/>
            <person name="Arantes T."/>
            <person name="Assis F."/>
            <person name="Boratto P."/>
            <person name="Andrade M."/>
            <person name="Kroon E.G."/>
            <person name="Ribeiro B."/>
            <person name="Bergier I."/>
            <person name="Seligmann H."/>
            <person name="Ghigo E."/>
            <person name="Colson P."/>
            <person name="Levasseur A."/>
            <person name="Kroemer G."/>
            <person name="Raoult D."/>
            <person name="La Scola B."/>
        </authorList>
    </citation>
    <scope>NUCLEOTIDE SEQUENCE [LARGE SCALE GENOMIC DNA]</scope>
    <source>
        <strain evidence="2">Deep ocean</strain>
    </source>
</reference>
<dbReference type="GO" id="GO:0051213">
    <property type="term" value="F:dioxygenase activity"/>
    <property type="evidence" value="ECO:0007669"/>
    <property type="project" value="InterPro"/>
</dbReference>
<dbReference type="InterPro" id="IPR032854">
    <property type="entry name" value="ALKBH3"/>
</dbReference>
<dbReference type="Gene3D" id="2.60.120.590">
    <property type="entry name" value="Alpha-ketoglutarate-dependent dioxygenase AlkB-like"/>
    <property type="match status" value="1"/>
</dbReference>
<dbReference type="InterPro" id="IPR037151">
    <property type="entry name" value="AlkB-like_sf"/>
</dbReference>
<reference evidence="2" key="1">
    <citation type="submission" date="2017-06" db="EMBL/GenBank/DDBJ databases">
        <authorList>
            <person name="Assis F.L."/>
            <person name="Abrahao J.S."/>
            <person name="Silva L."/>
            <person name="Khalil J.B."/>
            <person name="Rodrigues R."/>
            <person name="Silva L.S."/>
            <person name="Boratto P."/>
            <person name="Andrade M."/>
            <person name="Kroon E.G."/>
            <person name="Ribeiro B."/>
            <person name="Bergier I."/>
            <person name="Seligmann H."/>
            <person name="Ghigo E."/>
            <person name="Colson P."/>
            <person name="Levasseur A."/>
            <person name="Raoult D."/>
            <person name="Scola B.L."/>
        </authorList>
    </citation>
    <scope>NUCLEOTIDE SEQUENCE</scope>
    <source>
        <strain evidence="2">Deep ocean</strain>
    </source>
</reference>
<dbReference type="PANTHER" id="PTHR31212:SF5">
    <property type="entry name" value="ISOCHORISMATASE FAMILY PROTEIN FAMILY (AFU_ORTHOLOGUE AFUA_3G14500)"/>
    <property type="match status" value="1"/>
</dbReference>
<dbReference type="InterPro" id="IPR027450">
    <property type="entry name" value="AlkB-like"/>
</dbReference>
<organism evidence="2">
    <name type="scientific">Tupanvirus deep ocean</name>
    <dbReference type="NCBI Taxonomy" id="2126984"/>
    <lineage>
        <taxon>Viruses</taxon>
        <taxon>Varidnaviria</taxon>
        <taxon>Bamfordvirae</taxon>
        <taxon>Nucleocytoviricota</taxon>
        <taxon>Megaviricetes</taxon>
        <taxon>Imitervirales</taxon>
        <taxon>Mimiviridae</taxon>
        <taxon>Megamimivirinae</taxon>
        <taxon>Tupanvirus</taxon>
        <taxon>Tupanvirus altamarinense</taxon>
    </lineage>
</organism>
<evidence type="ECO:0000313" key="2">
    <source>
        <dbReference type="EMBL" id="QKU34394.1"/>
    </source>
</evidence>
<dbReference type="RefSeq" id="YP_010781023.1">
    <property type="nucleotide sequence ID" value="NC_075038.1"/>
</dbReference>
<evidence type="ECO:0000259" key="1">
    <source>
        <dbReference type="Pfam" id="PF13532"/>
    </source>
</evidence>
<dbReference type="PANTHER" id="PTHR31212">
    <property type="entry name" value="ALPHA-KETOGLUTARATE-DEPENDENT DIOXYGENASE ALKB HOMOLOG 3"/>
    <property type="match status" value="1"/>
</dbReference>
<dbReference type="KEGG" id="vg:80517714"/>